<feature type="domain" description="Rad50/SbcC-type AAA" evidence="3">
    <location>
        <begin position="5"/>
        <end position="192"/>
    </location>
</feature>
<keyword evidence="5" id="KW-1185">Reference proteome</keyword>
<sequence length="1025" mass="111989">MRPVRLTMQAFGPYAGRVVVDFRDAIASGLFGIYGPTGSGKSSIFSAMTFALFGEAAKAEQETASLRSDHADPGVPTEVEFVFDIADKRYVLRRRPEQTRPKQRGDGETRDTHEAWIFDATGLALEDITDANPGQVIAEKKTGPVKEAVFQLLGYGAEQFRQIVLLPQGKFETFMAAKTDKRLEILRELFDVSMYRRMAAKFKEDAAAAERRVRQEREVCAGRLSAEGFESPDALATGIGEAQVVHDTETLKEMAADQVFDASRTALAAARQLEDQFRAAEKARSDVEALVGKAEHIRELQGRADNAKRAQALLDVERHAKGAETECLEAEETMRAAAEANSAAAEKAGAASRTHEEERERSGEIEALRQAVGTLGRHQLTLSDASLYAQKADAALKAVQQAKKAFDCVEARIEEMHGRKLEKERALGSTRKNDAARQRLVHQRLLVENELKTAELHQAALDVADKARVEMQALKADNEEAVQWAQAARSRFDAAEAALAEAQAIHLAAKLAAGEACPVCGSTEHPLPAVGRAEHAGLDQSFRDAKAQWEEAQRSEQDASRLFASAQAKWQERQERLGALPKPERPAADYRTTIAGLGRQIEELGPAIDLAQAEAALTTLATEIGSTEQERDSLRTAFETSKTNEALARDRFEQAIATVPQELRTPGALIAMRAEHERQLAARMDAARVAEDAARRSREAAIIANTAADAARQAYENAIVRRDKAQAEFQARLAKSGLTKPQFSGFKQLVDAIEADAQEIADYGNALAIAHSNEETSTRAVEGRERPDTRILQEAYDTADEMLDLAKTARAQAQARLRQLEKLQLDIAGQLKRLDEIETETASLRTLAALFNAENPLRLDLETYAIGAMFDQVLVAANQRLGPMSGGRFSLEREIEGGAGRSRRGLGIRVFDVHTGKARPTSTLSGGETFMAALALALGLSDIVESVSGQVRLDTIFIDEGFGSLDTQNESGTLDQVLQVLTNLVGQRRVVGLISHVPLVQETIPNGFYVRKEPRGSFVEARGMN</sequence>
<dbReference type="SUPFAM" id="SSF52540">
    <property type="entry name" value="P-loop containing nucleoside triphosphate hydrolases"/>
    <property type="match status" value="1"/>
</dbReference>
<keyword evidence="4" id="KW-0269">Exonuclease</keyword>
<dbReference type="HOGENOM" id="CLU_004785_2_1_5"/>
<dbReference type="InterPro" id="IPR038729">
    <property type="entry name" value="Rad50/SbcC_AAA"/>
</dbReference>
<feature type="compositionally biased region" description="Low complexity" evidence="2">
    <location>
        <begin position="339"/>
        <end position="352"/>
    </location>
</feature>
<evidence type="ECO:0000256" key="2">
    <source>
        <dbReference type="SAM" id="MobiDB-lite"/>
    </source>
</evidence>
<evidence type="ECO:0000313" key="4">
    <source>
        <dbReference type="EMBL" id="AJD44533.1"/>
    </source>
</evidence>
<feature type="coiled-coil region" evidence="1">
    <location>
        <begin position="803"/>
        <end position="840"/>
    </location>
</feature>
<feature type="region of interest" description="Disordered" evidence="2">
    <location>
        <begin position="339"/>
        <end position="363"/>
    </location>
</feature>
<proteinExistence type="predicted"/>
<dbReference type="GO" id="GO:0006302">
    <property type="term" value="P:double-strand break repair"/>
    <property type="evidence" value="ECO:0007669"/>
    <property type="project" value="InterPro"/>
</dbReference>
<dbReference type="EMBL" id="CP006880">
    <property type="protein sequence ID" value="AJD44533.1"/>
    <property type="molecule type" value="Genomic_DNA"/>
</dbReference>
<dbReference type="Gene3D" id="3.40.50.300">
    <property type="entry name" value="P-loop containing nucleotide triphosphate hydrolases"/>
    <property type="match status" value="2"/>
</dbReference>
<dbReference type="Proteomes" id="UP000031368">
    <property type="component" value="Plasmid pRgalR602c"/>
</dbReference>
<keyword evidence="1" id="KW-0175">Coiled coil</keyword>
<dbReference type="AlphaFoldDB" id="A0A0B4XD69"/>
<evidence type="ECO:0000313" key="5">
    <source>
        <dbReference type="Proteomes" id="UP000031368"/>
    </source>
</evidence>
<keyword evidence="4" id="KW-0540">Nuclease</keyword>
<dbReference type="Pfam" id="PF13476">
    <property type="entry name" value="AAA_23"/>
    <property type="match status" value="1"/>
</dbReference>
<evidence type="ECO:0000259" key="3">
    <source>
        <dbReference type="Pfam" id="PF13476"/>
    </source>
</evidence>
<keyword evidence="4" id="KW-0378">Hydrolase</keyword>
<dbReference type="RefSeq" id="WP_040114874.1">
    <property type="nucleotide sequence ID" value="NZ_CP006880.1"/>
</dbReference>
<reference evidence="4 5" key="1">
    <citation type="submission" date="2013-11" db="EMBL/GenBank/DDBJ databases">
        <title>Complete genome sequence of Rhizobium gallicum bv. gallicum R602.</title>
        <authorList>
            <person name="Bustos P."/>
            <person name="Santamaria R.I."/>
            <person name="Lozano L."/>
            <person name="Acosta J.L."/>
            <person name="Ormeno-Orrillo E."/>
            <person name="Rogel M.A."/>
            <person name="Romero D."/>
            <person name="Cevallos M.A."/>
            <person name="Martinez-Romero E."/>
            <person name="Gonzalez V."/>
        </authorList>
    </citation>
    <scope>NUCLEOTIDE SEQUENCE [LARGE SCALE GENOMIC DNA]</scope>
    <source>
        <strain evidence="4 5">R602</strain>
        <plasmid evidence="4 5">pRgalR602c</plasmid>
    </source>
</reference>
<geneLocation type="plasmid" evidence="4 5">
    <name>pRgalR602c</name>
</geneLocation>
<protein>
    <submittedName>
        <fullName evidence="4">Exonuclease SbcC-like protein</fullName>
    </submittedName>
</protein>
<dbReference type="PANTHER" id="PTHR32114:SF2">
    <property type="entry name" value="ABC TRANSPORTER ABCH.3"/>
    <property type="match status" value="1"/>
</dbReference>
<dbReference type="Pfam" id="PF13558">
    <property type="entry name" value="SbcC_Walker_B"/>
    <property type="match status" value="1"/>
</dbReference>
<dbReference type="PANTHER" id="PTHR32114">
    <property type="entry name" value="ABC TRANSPORTER ABCH.3"/>
    <property type="match status" value="1"/>
</dbReference>
<dbReference type="GO" id="GO:0004527">
    <property type="term" value="F:exonuclease activity"/>
    <property type="evidence" value="ECO:0007669"/>
    <property type="project" value="UniProtKB-KW"/>
</dbReference>
<dbReference type="KEGG" id="rga:RGR602_PC00493"/>
<gene>
    <name evidence="4" type="ORF">RGR602_PC00493</name>
</gene>
<name>A0A0B4XD69_9HYPH</name>
<feature type="compositionally biased region" description="Basic and acidic residues" evidence="2">
    <location>
        <begin position="353"/>
        <end position="363"/>
    </location>
</feature>
<accession>A0A0B4XD69</accession>
<dbReference type="InterPro" id="IPR027417">
    <property type="entry name" value="P-loop_NTPase"/>
</dbReference>
<organism evidence="4 5">
    <name type="scientific">Rhizobium gallicum bv. gallicum R602sp</name>
    <dbReference type="NCBI Taxonomy" id="1041138"/>
    <lineage>
        <taxon>Bacteria</taxon>
        <taxon>Pseudomonadati</taxon>
        <taxon>Pseudomonadota</taxon>
        <taxon>Alphaproteobacteria</taxon>
        <taxon>Hyphomicrobiales</taxon>
        <taxon>Rhizobiaceae</taxon>
        <taxon>Rhizobium/Agrobacterium group</taxon>
        <taxon>Rhizobium</taxon>
    </lineage>
</organism>
<keyword evidence="4" id="KW-0614">Plasmid</keyword>
<evidence type="ECO:0000256" key="1">
    <source>
        <dbReference type="SAM" id="Coils"/>
    </source>
</evidence>
<dbReference type="GO" id="GO:0016887">
    <property type="term" value="F:ATP hydrolysis activity"/>
    <property type="evidence" value="ECO:0007669"/>
    <property type="project" value="InterPro"/>
</dbReference>